<evidence type="ECO:0000313" key="1">
    <source>
        <dbReference type="EMBL" id="AKD25135.1"/>
    </source>
</evidence>
<keyword evidence="2" id="KW-1185">Reference proteome</keyword>
<dbReference type="KEGG" id="pdq:CL55_00008020"/>
<gene>
    <name evidence="1" type="ORF">CL55_00008020</name>
</gene>
<dbReference type="AlphaFoldDB" id="A0A0E3ZJM0"/>
<sequence>MNTNSDMNLSTIFRRNLDTHVPDGINIKQEFLNEKYEKIECRASIFLVDQKYALNLDELI</sequence>
<dbReference type="Proteomes" id="UP000061135">
    <property type="component" value="Chromosome"/>
</dbReference>
<dbReference type="HOGENOM" id="CLU_3040811_0_0_4"/>
<dbReference type="OrthoDB" id="9135651at2"/>
<organism evidence="1 2">
    <name type="scientific">Polynucleobacter duraquae</name>
    <dbReference type="NCBI Taxonomy" id="1835254"/>
    <lineage>
        <taxon>Bacteria</taxon>
        <taxon>Pseudomonadati</taxon>
        <taxon>Pseudomonadota</taxon>
        <taxon>Betaproteobacteria</taxon>
        <taxon>Burkholderiales</taxon>
        <taxon>Burkholderiaceae</taxon>
        <taxon>Polynucleobacter</taxon>
    </lineage>
</organism>
<evidence type="ECO:0000313" key="2">
    <source>
        <dbReference type="Proteomes" id="UP000061135"/>
    </source>
</evidence>
<dbReference type="STRING" id="1835254.CL55_00008020"/>
<accession>A0A0E3ZJM0</accession>
<dbReference type="PATRIC" id="fig|576611.7.peg.812"/>
<dbReference type="RefSeq" id="WP_046329986.1">
    <property type="nucleotide sequence ID" value="NZ_CP007501.1"/>
</dbReference>
<reference evidence="1 2" key="1">
    <citation type="submission" date="2014-03" db="EMBL/GenBank/DDBJ databases">
        <title>Genome of Polynucleobacter strain MWH-MoK4.</title>
        <authorList>
            <person name="Hahn M.W."/>
        </authorList>
    </citation>
    <scope>NUCLEOTIDE SEQUENCE [LARGE SCALE GENOMIC DNA]</scope>
    <source>
        <strain evidence="1 2">MWH-MoK4</strain>
    </source>
</reference>
<dbReference type="EMBL" id="CP007501">
    <property type="protein sequence ID" value="AKD25135.1"/>
    <property type="molecule type" value="Genomic_DNA"/>
</dbReference>
<name>A0A0E3ZJM0_9BURK</name>
<proteinExistence type="predicted"/>
<protein>
    <submittedName>
        <fullName evidence="1">Uncharacterized protein</fullName>
    </submittedName>
</protein>